<dbReference type="InterPro" id="IPR000515">
    <property type="entry name" value="MetI-like"/>
</dbReference>
<feature type="transmembrane region" description="Helical" evidence="7">
    <location>
        <begin position="124"/>
        <end position="144"/>
    </location>
</feature>
<evidence type="ECO:0000259" key="8">
    <source>
        <dbReference type="PROSITE" id="PS50928"/>
    </source>
</evidence>
<organism evidence="9 10">
    <name type="scientific">Halolactibacillus alkaliphilus</name>
    <dbReference type="NCBI Taxonomy" id="442899"/>
    <lineage>
        <taxon>Bacteria</taxon>
        <taxon>Bacillati</taxon>
        <taxon>Bacillota</taxon>
        <taxon>Bacilli</taxon>
        <taxon>Bacillales</taxon>
        <taxon>Bacillaceae</taxon>
        <taxon>Halolactibacillus</taxon>
    </lineage>
</organism>
<sequence>MKSTTINSKRSLLEKIRLLPYQEKGAAAIFILPFMIGFLLLNIFPIIYSFVISFMDYNTLKPLSEVSFIGFQNYFRIMDDPIALSAFVKSFQYTLVYVPGVMIFGFLLALLLNRTFALRGIARTMILMPYVANVVAVALIWSILLNPTNGPVNQFLSLLGVENLPLWLVGVDTALPTIALINVWQSLAFQTIVFLAAIQGVDKSLYEAAVIDGANKWQKIFHVTLPSISPTTFFLLVTSIIGSFQNYATVRMLTNGGPGNASRVISLNIYEEAFALNHYSYASAQAIVLFLIVLVLTIIQWKGQKRWVHY</sequence>
<dbReference type="CDD" id="cd06261">
    <property type="entry name" value="TM_PBP2"/>
    <property type="match status" value="1"/>
</dbReference>
<name>A0A511X0J5_9BACI</name>
<accession>A0A511X0J5</accession>
<dbReference type="Proteomes" id="UP000321400">
    <property type="component" value="Unassembled WGS sequence"/>
</dbReference>
<feature type="transmembrane region" description="Helical" evidence="7">
    <location>
        <begin position="91"/>
        <end position="112"/>
    </location>
</feature>
<comment type="similarity">
    <text evidence="7">Belongs to the binding-protein-dependent transport system permease family.</text>
</comment>
<evidence type="ECO:0000256" key="2">
    <source>
        <dbReference type="ARBA" id="ARBA00022448"/>
    </source>
</evidence>
<keyword evidence="6 7" id="KW-0472">Membrane</keyword>
<keyword evidence="10" id="KW-1185">Reference proteome</keyword>
<dbReference type="RefSeq" id="WP_089799027.1">
    <property type="nucleotide sequence ID" value="NZ_BJYE01000008.1"/>
</dbReference>
<dbReference type="PROSITE" id="PS50928">
    <property type="entry name" value="ABC_TM1"/>
    <property type="match status" value="1"/>
</dbReference>
<dbReference type="Pfam" id="PF00528">
    <property type="entry name" value="BPD_transp_1"/>
    <property type="match status" value="1"/>
</dbReference>
<dbReference type="GO" id="GO:0055085">
    <property type="term" value="P:transmembrane transport"/>
    <property type="evidence" value="ECO:0007669"/>
    <property type="project" value="InterPro"/>
</dbReference>
<dbReference type="PANTHER" id="PTHR30193">
    <property type="entry name" value="ABC TRANSPORTER PERMEASE PROTEIN"/>
    <property type="match status" value="1"/>
</dbReference>
<keyword evidence="3" id="KW-1003">Cell membrane</keyword>
<gene>
    <name evidence="9" type="ORF">HAL01_09300</name>
</gene>
<dbReference type="EMBL" id="BJYE01000008">
    <property type="protein sequence ID" value="GEN56466.1"/>
    <property type="molecule type" value="Genomic_DNA"/>
</dbReference>
<dbReference type="GO" id="GO:0005886">
    <property type="term" value="C:plasma membrane"/>
    <property type="evidence" value="ECO:0007669"/>
    <property type="project" value="UniProtKB-SubCell"/>
</dbReference>
<evidence type="ECO:0000256" key="1">
    <source>
        <dbReference type="ARBA" id="ARBA00004651"/>
    </source>
</evidence>
<evidence type="ECO:0000313" key="9">
    <source>
        <dbReference type="EMBL" id="GEN56466.1"/>
    </source>
</evidence>
<dbReference type="SUPFAM" id="SSF161098">
    <property type="entry name" value="MetI-like"/>
    <property type="match status" value="1"/>
</dbReference>
<comment type="caution">
    <text evidence="9">The sequence shown here is derived from an EMBL/GenBank/DDBJ whole genome shotgun (WGS) entry which is preliminary data.</text>
</comment>
<keyword evidence="5 7" id="KW-1133">Transmembrane helix</keyword>
<proteinExistence type="inferred from homology"/>
<evidence type="ECO:0000256" key="5">
    <source>
        <dbReference type="ARBA" id="ARBA00022989"/>
    </source>
</evidence>
<comment type="subcellular location">
    <subcellularLocation>
        <location evidence="1 7">Cell membrane</location>
        <topology evidence="1 7">Multi-pass membrane protein</topology>
    </subcellularLocation>
</comment>
<dbReference type="Gene3D" id="1.10.3720.10">
    <property type="entry name" value="MetI-like"/>
    <property type="match status" value="1"/>
</dbReference>
<dbReference type="STRING" id="442899.SAMN05720591_10168"/>
<protein>
    <submittedName>
        <fullName evidence="9">ABC transporter permease</fullName>
    </submittedName>
</protein>
<dbReference type="InterPro" id="IPR035906">
    <property type="entry name" value="MetI-like_sf"/>
</dbReference>
<feature type="transmembrane region" description="Helical" evidence="7">
    <location>
        <begin position="279"/>
        <end position="299"/>
    </location>
</feature>
<dbReference type="InterPro" id="IPR051393">
    <property type="entry name" value="ABC_transporter_permease"/>
</dbReference>
<reference evidence="9 10" key="1">
    <citation type="submission" date="2019-07" db="EMBL/GenBank/DDBJ databases">
        <title>Whole genome shotgun sequence of Halolactibacillus alkaliphilus NBRC 103919.</title>
        <authorList>
            <person name="Hosoyama A."/>
            <person name="Uohara A."/>
            <person name="Ohji S."/>
            <person name="Ichikawa N."/>
        </authorList>
    </citation>
    <scope>NUCLEOTIDE SEQUENCE [LARGE SCALE GENOMIC DNA]</scope>
    <source>
        <strain evidence="9 10">NBRC 103919</strain>
    </source>
</reference>
<keyword evidence="4 7" id="KW-0812">Transmembrane</keyword>
<dbReference type="OrthoDB" id="9809173at2"/>
<evidence type="ECO:0000256" key="3">
    <source>
        <dbReference type="ARBA" id="ARBA00022475"/>
    </source>
</evidence>
<keyword evidence="2 7" id="KW-0813">Transport</keyword>
<feature type="transmembrane region" description="Helical" evidence="7">
    <location>
        <begin position="25"/>
        <end position="51"/>
    </location>
</feature>
<feature type="domain" description="ABC transmembrane type-1" evidence="8">
    <location>
        <begin position="87"/>
        <end position="300"/>
    </location>
</feature>
<evidence type="ECO:0000313" key="10">
    <source>
        <dbReference type="Proteomes" id="UP000321400"/>
    </source>
</evidence>
<feature type="transmembrane region" description="Helical" evidence="7">
    <location>
        <begin position="223"/>
        <end position="244"/>
    </location>
</feature>
<evidence type="ECO:0000256" key="7">
    <source>
        <dbReference type="RuleBase" id="RU363032"/>
    </source>
</evidence>
<dbReference type="AlphaFoldDB" id="A0A511X0J5"/>
<dbReference type="SUPFAM" id="SSF160964">
    <property type="entry name" value="MalF N-terminal region-like"/>
    <property type="match status" value="1"/>
</dbReference>
<evidence type="ECO:0000256" key="6">
    <source>
        <dbReference type="ARBA" id="ARBA00023136"/>
    </source>
</evidence>
<evidence type="ECO:0000256" key="4">
    <source>
        <dbReference type="ARBA" id="ARBA00022692"/>
    </source>
</evidence>
<dbReference type="PANTHER" id="PTHR30193:SF37">
    <property type="entry name" value="INNER MEMBRANE ABC TRANSPORTER PERMEASE PROTEIN YCJO"/>
    <property type="match status" value="1"/>
</dbReference>